<feature type="chain" id="PRO_5022898612" evidence="1">
    <location>
        <begin position="19"/>
        <end position="257"/>
    </location>
</feature>
<dbReference type="SUPFAM" id="SSF53850">
    <property type="entry name" value="Periplasmic binding protein-like II"/>
    <property type="match status" value="1"/>
</dbReference>
<sequence length="257" mass="28263">MAAVLVAWLSFMAPTKSAADTENGMTLYLNYLPYRLTMESGSQYDLFLSEVFPERNAEVALLAAPLQRAKYLFLENKNSCLFPSALAVFEGDGGTGSLLVSEPVDYLTLRLYTREPTHSDVALDGFAPSRLGVINGAVASRLFGKKLSHYAVVSSEEQLITMMELGRLDAIVGYHPDIALAFEKHGKPDLVFAQNKFINGFRYPLSFICHENETGRHFIGSINETISKMNQSGRLLEILGPHADVAGSLEPARPLTE</sequence>
<dbReference type="Gene3D" id="3.40.190.10">
    <property type="entry name" value="Periplasmic binding protein-like II"/>
    <property type="match status" value="2"/>
</dbReference>
<organism evidence="2 3">
    <name type="scientific">Roseibium alexandrii (strain DSM 17067 / NCIMB 14079 / DFL-11)</name>
    <name type="common">Labrenzia alexandrii</name>
    <dbReference type="NCBI Taxonomy" id="244592"/>
    <lineage>
        <taxon>Bacteria</taxon>
        <taxon>Pseudomonadati</taxon>
        <taxon>Pseudomonadota</taxon>
        <taxon>Alphaproteobacteria</taxon>
        <taxon>Hyphomicrobiales</taxon>
        <taxon>Stappiaceae</taxon>
        <taxon>Roseibium</taxon>
    </lineage>
</organism>
<accession>A0A5E8H4R7</accession>
<feature type="signal peptide" evidence="1">
    <location>
        <begin position="1"/>
        <end position="18"/>
    </location>
</feature>
<evidence type="ECO:0000313" key="2">
    <source>
        <dbReference type="EMBL" id="EEE47502.2"/>
    </source>
</evidence>
<comment type="caution">
    <text evidence="2">The sequence shown here is derived from an EMBL/GenBank/DDBJ whole genome shotgun (WGS) entry which is preliminary data.</text>
</comment>
<dbReference type="EMBL" id="ACCU02000002">
    <property type="protein sequence ID" value="EEE47502.2"/>
    <property type="molecule type" value="Genomic_DNA"/>
</dbReference>
<dbReference type="AlphaFoldDB" id="A0A5E8H4R7"/>
<evidence type="ECO:0000313" key="3">
    <source>
        <dbReference type="Proteomes" id="UP000004703"/>
    </source>
</evidence>
<proteinExistence type="predicted"/>
<dbReference type="Proteomes" id="UP000004703">
    <property type="component" value="Chromosome"/>
</dbReference>
<name>A0A5E8H4R7_ROSAD</name>
<evidence type="ECO:0000256" key="1">
    <source>
        <dbReference type="SAM" id="SignalP"/>
    </source>
</evidence>
<keyword evidence="1" id="KW-0732">Signal</keyword>
<reference evidence="2 3" key="1">
    <citation type="submission" date="2008-01" db="EMBL/GenBank/DDBJ databases">
        <authorList>
            <person name="Wagner-Dobler I."/>
            <person name="Ferriera S."/>
            <person name="Johnson J."/>
            <person name="Kravitz S."/>
            <person name="Beeson K."/>
            <person name="Sutton G."/>
            <person name="Rogers Y.-H."/>
            <person name="Friedman R."/>
            <person name="Frazier M."/>
            <person name="Venter J.C."/>
        </authorList>
    </citation>
    <scope>NUCLEOTIDE SEQUENCE [LARGE SCALE GENOMIC DNA]</scope>
    <source>
        <strain evidence="3">DSM 17067 / NCIMB 14079 / DFL-11</strain>
    </source>
</reference>
<protein>
    <submittedName>
        <fullName evidence="2">ABC-type amino acid transport/signal transduction system</fullName>
    </submittedName>
</protein>
<reference evidence="2 3" key="2">
    <citation type="submission" date="2013-04" db="EMBL/GenBank/DDBJ databases">
        <authorList>
            <person name="Fiebig A."/>
            <person name="Pradella S."/>
            <person name="Wagner-Doebler I."/>
        </authorList>
    </citation>
    <scope>NUCLEOTIDE SEQUENCE [LARGE SCALE GENOMIC DNA]</scope>
    <source>
        <strain evidence="3">DSM 17067 / NCIMB 14079 / DFL-11</strain>
    </source>
</reference>
<gene>
    <name evidence="2" type="ORF">SADFL11_4791</name>
</gene>